<gene>
    <name evidence="3" type="ORF">MNBD_NITROSPINAE03-423</name>
</gene>
<dbReference type="InterPro" id="IPR001732">
    <property type="entry name" value="UDP-Glc/GDP-Man_DH_N"/>
</dbReference>
<evidence type="ECO:0000313" key="3">
    <source>
        <dbReference type="EMBL" id="VAX16485.1"/>
    </source>
</evidence>
<reference evidence="3" key="1">
    <citation type="submission" date="2018-06" db="EMBL/GenBank/DDBJ databases">
        <authorList>
            <person name="Zhirakovskaya E."/>
        </authorList>
    </citation>
    <scope>NUCLEOTIDE SEQUENCE</scope>
</reference>
<dbReference type="PANTHER" id="PTHR43491:SF2">
    <property type="entry name" value="UDP-N-ACETYL-D-MANNOSAMINE DEHYDROGENASE"/>
    <property type="match status" value="1"/>
</dbReference>
<proteinExistence type="inferred from homology"/>
<dbReference type="GO" id="GO:0016628">
    <property type="term" value="F:oxidoreductase activity, acting on the CH-CH group of donors, NAD or NADP as acceptor"/>
    <property type="evidence" value="ECO:0007669"/>
    <property type="project" value="InterPro"/>
</dbReference>
<evidence type="ECO:0000259" key="2">
    <source>
        <dbReference type="Pfam" id="PF03721"/>
    </source>
</evidence>
<dbReference type="AlphaFoldDB" id="A0A3B1CCT2"/>
<dbReference type="EMBL" id="UOGB01000057">
    <property type="protein sequence ID" value="VAX16485.1"/>
    <property type="molecule type" value="Genomic_DNA"/>
</dbReference>
<dbReference type="SUPFAM" id="SSF51735">
    <property type="entry name" value="NAD(P)-binding Rossmann-fold domains"/>
    <property type="match status" value="1"/>
</dbReference>
<dbReference type="Gene3D" id="3.40.50.720">
    <property type="entry name" value="NAD(P)-binding Rossmann-like Domain"/>
    <property type="match status" value="1"/>
</dbReference>
<organism evidence="3">
    <name type="scientific">hydrothermal vent metagenome</name>
    <dbReference type="NCBI Taxonomy" id="652676"/>
    <lineage>
        <taxon>unclassified sequences</taxon>
        <taxon>metagenomes</taxon>
        <taxon>ecological metagenomes</taxon>
    </lineage>
</organism>
<dbReference type="GO" id="GO:0000271">
    <property type="term" value="P:polysaccharide biosynthetic process"/>
    <property type="evidence" value="ECO:0007669"/>
    <property type="project" value="InterPro"/>
</dbReference>
<accession>A0A3B1CCT2</accession>
<feature type="domain" description="UDP-glucose/GDP-mannose dehydrogenase N-terminal" evidence="2">
    <location>
        <begin position="17"/>
        <end position="76"/>
    </location>
</feature>
<dbReference type="PANTHER" id="PTHR43491">
    <property type="entry name" value="UDP-N-ACETYL-D-MANNOSAMINE DEHYDROGENASE"/>
    <property type="match status" value="1"/>
</dbReference>
<feature type="non-terminal residue" evidence="3">
    <location>
        <position position="88"/>
    </location>
</feature>
<dbReference type="GO" id="GO:0016616">
    <property type="term" value="F:oxidoreductase activity, acting on the CH-OH group of donors, NAD or NADP as acceptor"/>
    <property type="evidence" value="ECO:0007669"/>
    <property type="project" value="InterPro"/>
</dbReference>
<dbReference type="GO" id="GO:0051287">
    <property type="term" value="F:NAD binding"/>
    <property type="evidence" value="ECO:0007669"/>
    <property type="project" value="InterPro"/>
</dbReference>
<dbReference type="InterPro" id="IPR028359">
    <property type="entry name" value="UDP_ManNAc/GlcNAc_DH"/>
</dbReference>
<protein>
    <recommendedName>
        <fullName evidence="2">UDP-glucose/GDP-mannose dehydrogenase N-terminal domain-containing protein</fullName>
    </recommendedName>
</protein>
<comment type="similarity">
    <text evidence="1">Belongs to the UDP-glucose/GDP-mannose dehydrogenase family.</text>
</comment>
<dbReference type="Pfam" id="PF03721">
    <property type="entry name" value="UDPG_MGDP_dh_N"/>
    <property type="match status" value="1"/>
</dbReference>
<sequence length="88" mass="9435">MMYNNSLELLLDRKVPICVVGLGYVGLPLAVALSNRFNVIGFDVNSTRVESLIGGVDITGEVESASLTSENLQFTSDPESLGDAKFII</sequence>
<evidence type="ECO:0000256" key="1">
    <source>
        <dbReference type="ARBA" id="ARBA00006601"/>
    </source>
</evidence>
<dbReference type="InterPro" id="IPR036291">
    <property type="entry name" value="NAD(P)-bd_dom_sf"/>
</dbReference>
<name>A0A3B1CCT2_9ZZZZ</name>